<protein>
    <recommendedName>
        <fullName evidence="5">Rqc2 homolog RqcH</fullName>
        <shortName evidence="5">RqcH</shortName>
    </recommendedName>
</protein>
<name>A0A160IL85_9BACL</name>
<evidence type="ECO:0000259" key="7">
    <source>
        <dbReference type="Pfam" id="PF05670"/>
    </source>
</evidence>
<accession>A0A160IL85</accession>
<dbReference type="InterPro" id="IPR051608">
    <property type="entry name" value="RQC_Subunit_NEMF"/>
</dbReference>
<gene>
    <name evidence="5" type="primary">rqcH</name>
    <name evidence="8" type="ORF">ABE65_008330</name>
</gene>
<evidence type="ECO:0000256" key="6">
    <source>
        <dbReference type="SAM" id="MobiDB-lite"/>
    </source>
</evidence>
<dbReference type="Pfam" id="PF05833">
    <property type="entry name" value="NFACT_N"/>
    <property type="match status" value="1"/>
</dbReference>
<feature type="coiled-coil region" evidence="5">
    <location>
        <begin position="296"/>
        <end position="323"/>
    </location>
</feature>
<keyword evidence="1 5" id="KW-0820">tRNA-binding</keyword>
<dbReference type="GO" id="GO:0019843">
    <property type="term" value="F:rRNA binding"/>
    <property type="evidence" value="ECO:0007669"/>
    <property type="project" value="UniProtKB-UniRule"/>
</dbReference>
<feature type="domain" description="NFACT RNA-binding" evidence="7">
    <location>
        <begin position="453"/>
        <end position="541"/>
    </location>
</feature>
<dbReference type="KEGG" id="fpn:ABE65_008330"/>
<dbReference type="InterPro" id="IPR008532">
    <property type="entry name" value="NFACT_RNA-bd"/>
</dbReference>
<evidence type="ECO:0000313" key="8">
    <source>
        <dbReference type="EMBL" id="ANC76804.1"/>
    </source>
</evidence>
<keyword evidence="9" id="KW-1185">Reference proteome</keyword>
<dbReference type="EMBL" id="CP015378">
    <property type="protein sequence ID" value="ANC76804.1"/>
    <property type="molecule type" value="Genomic_DNA"/>
</dbReference>
<comment type="subunit">
    <text evidence="5">Associates with stalled 50S ribosomal subunits. Binds to RqcP.</text>
</comment>
<comment type="function">
    <text evidence="5">Key component of the ribosome quality control system (RQC), a ribosome-associated complex that mediates the extraction of incompletely synthesized nascent chains from stalled ribosomes and their subsequent degradation. RqcH recruits Ala-charged tRNA, and with RqcP directs the elongation of stalled nascent chains on 50S ribosomal subunits, leading to non-templated C-terminal alanine extensions (Ala tail). The Ala tail promotes nascent chain degradation. May add between 1 and at least 8 Ala residues. Binds to stalled 50S ribosomal subunits.</text>
</comment>
<dbReference type="Proteomes" id="UP000076623">
    <property type="component" value="Chromosome"/>
</dbReference>
<evidence type="ECO:0000256" key="5">
    <source>
        <dbReference type="HAMAP-Rule" id="MF_00844"/>
    </source>
</evidence>
<dbReference type="Pfam" id="PF05670">
    <property type="entry name" value="NFACT-R_1"/>
    <property type="match status" value="1"/>
</dbReference>
<dbReference type="HAMAP" id="MF_00844_B">
    <property type="entry name" value="RqcH_B"/>
    <property type="match status" value="1"/>
</dbReference>
<evidence type="ECO:0000256" key="3">
    <source>
        <dbReference type="ARBA" id="ARBA00022884"/>
    </source>
</evidence>
<comment type="similarity">
    <text evidence="5">Belongs to the NEMF family.</text>
</comment>
<keyword evidence="2 5" id="KW-0699">rRNA-binding</keyword>
<evidence type="ECO:0000313" key="9">
    <source>
        <dbReference type="Proteomes" id="UP000076623"/>
    </source>
</evidence>
<keyword evidence="3 5" id="KW-0694">RNA-binding</keyword>
<dbReference type="FunFam" id="2.30.310.10:FF:000004">
    <property type="entry name" value="Fibronectin-binding protein A"/>
    <property type="match status" value="1"/>
</dbReference>
<dbReference type="GO" id="GO:0043023">
    <property type="term" value="F:ribosomal large subunit binding"/>
    <property type="evidence" value="ECO:0007669"/>
    <property type="project" value="UniProtKB-UniRule"/>
</dbReference>
<organism evidence="8 9">
    <name type="scientific">Fictibacillus phosphorivorans</name>
    <dbReference type="NCBI Taxonomy" id="1221500"/>
    <lineage>
        <taxon>Bacteria</taxon>
        <taxon>Bacillati</taxon>
        <taxon>Bacillota</taxon>
        <taxon>Bacilli</taxon>
        <taxon>Bacillales</taxon>
        <taxon>Fictibacillaceae</taxon>
        <taxon>Fictibacillus</taxon>
    </lineage>
</organism>
<keyword evidence="5" id="KW-0175">Coiled coil</keyword>
<proteinExistence type="inferred from homology"/>
<dbReference type="Gene3D" id="2.30.310.10">
    <property type="entry name" value="ibrinogen binding protein from staphylococcus aureus domain"/>
    <property type="match status" value="1"/>
</dbReference>
<evidence type="ECO:0000256" key="1">
    <source>
        <dbReference type="ARBA" id="ARBA00022555"/>
    </source>
</evidence>
<dbReference type="RefSeq" id="WP_066393524.1">
    <property type="nucleotide sequence ID" value="NZ_CP015378.1"/>
</dbReference>
<evidence type="ECO:0000256" key="2">
    <source>
        <dbReference type="ARBA" id="ARBA00022730"/>
    </source>
</evidence>
<dbReference type="AlphaFoldDB" id="A0A160IL85"/>
<dbReference type="STRING" id="1221500.ABE65_008330"/>
<keyword evidence="4 5" id="KW-0648">Protein biosynthesis</keyword>
<dbReference type="PANTHER" id="PTHR15239:SF6">
    <property type="entry name" value="RIBOSOME QUALITY CONTROL COMPLEX SUBUNIT NEMF"/>
    <property type="match status" value="1"/>
</dbReference>
<feature type="compositionally biased region" description="Basic residues" evidence="6">
    <location>
        <begin position="433"/>
        <end position="445"/>
    </location>
</feature>
<evidence type="ECO:0000256" key="4">
    <source>
        <dbReference type="ARBA" id="ARBA00022917"/>
    </source>
</evidence>
<dbReference type="Gene3D" id="1.10.8.50">
    <property type="match status" value="1"/>
</dbReference>
<dbReference type="InterPro" id="IPR043682">
    <property type="entry name" value="RqcH_bacterial"/>
</dbReference>
<feature type="region of interest" description="Disordered" evidence="6">
    <location>
        <begin position="431"/>
        <end position="458"/>
    </location>
</feature>
<dbReference type="GO" id="GO:0000049">
    <property type="term" value="F:tRNA binding"/>
    <property type="evidence" value="ECO:0007669"/>
    <property type="project" value="UniProtKB-UniRule"/>
</dbReference>
<sequence length="569" mass="65425">MSFDGIMTRAITTELQNTLTSGRISKVYQPHKTDLVFTIRANGKNHKLLLSANPSFARVHLTEHTYENPDTPPMFCMLLRKHLEGAFIEKIEQLDLERIITITVKNRDEIGDETTKVLYIEIMGRHSNIILVDQKSQRIVDSIKHIPSFQNRHRTILPGFEYIMPPAQEKTDPFTVTNTDEFVSKISWNEGKLDKQLVSRFSGFSPLIAKEIVHRAGLSVKNEVADVFFSVMKQLSAQEYEPQMIVNDKKEYFSVLSLHHVTGESRSFDTVSHMLDRYFYGKADRDRIKQQANDLEKYLSNEYDKIKKKIGKLEKELEQTHNAEEYQRKGELLTAYMYLAKKGDHEVEVEDYFTEDQPLVKITLDPLKSPADNAQSYFKKYAKLKKSVSIIKDQIEKAKNELLYFERLIVQMDSASMKDVEEIREELGEGGYLKHRQSKNKKKQNKTPQPEKFTSTDGTEILVGKNNKQNDYLTFKLSRANETWLHTKDIPGSHVLIRSSSPSETAIKEAAVLAGFFSKAKNSSSVPVDFTLVKHVKKPNGAKPGFVIYDNQQTLFVTPDEDLVFRLKK</sequence>
<dbReference type="GO" id="GO:1990112">
    <property type="term" value="C:RQC complex"/>
    <property type="evidence" value="ECO:0007669"/>
    <property type="project" value="TreeGrafter"/>
</dbReference>
<dbReference type="PANTHER" id="PTHR15239">
    <property type="entry name" value="NUCLEAR EXPORT MEDIATOR FACTOR NEMF"/>
    <property type="match status" value="1"/>
</dbReference>
<dbReference type="Gene3D" id="3.40.970.40">
    <property type="entry name" value="fibrinogen binding protein from staphylococcus aureus domain like"/>
    <property type="match status" value="1"/>
</dbReference>
<dbReference type="GO" id="GO:0072344">
    <property type="term" value="P:rescue of stalled ribosome"/>
    <property type="evidence" value="ECO:0007669"/>
    <property type="project" value="UniProtKB-UniRule"/>
</dbReference>
<reference evidence="8 9" key="1">
    <citation type="submission" date="2016-04" db="EMBL/GenBank/DDBJ databases">
        <title>Complete genome sequence of Fictibacillus phosphorivorans G25-29, a strain toxic to nematodes.</title>
        <authorList>
            <person name="Zheng Z."/>
        </authorList>
    </citation>
    <scope>NUCLEOTIDE SEQUENCE [LARGE SCALE GENOMIC DNA]</scope>
    <source>
        <strain evidence="8 9">G25-29</strain>
    </source>
</reference>